<dbReference type="EMBL" id="SMFZ01000001">
    <property type="protein sequence ID" value="TCK26848.1"/>
    <property type="molecule type" value="Genomic_DNA"/>
</dbReference>
<dbReference type="Pfam" id="PF13556">
    <property type="entry name" value="HTH_30"/>
    <property type="match status" value="1"/>
</dbReference>
<dbReference type="RefSeq" id="WP_132424698.1">
    <property type="nucleotide sequence ID" value="NZ_SMFZ01000001.1"/>
</dbReference>
<dbReference type="InterPro" id="IPR041522">
    <property type="entry name" value="CdaR_GGDEF"/>
</dbReference>
<proteinExistence type="inferred from homology"/>
<sequence length="431" mass="45861">MTRTVRGREWLLDLAPDRDGVALEHAAGAPANTADAVERVGAPAVCWAVAIGEDMAAHIVREIPQFGGGNSPFEMLRKGTESSVVRALLLFAQPDAGLATITDESLEGIREFVRRGISLDGVLRGIRLGHAEMAHAFLRACEALVAPDRLADEMKAISDELFAFVDGFADAMTREYLAEYDRWTTSAAATRAETVRTILAGDDVDVAAASRVLGYDLRRRHVGLAMWTRSVSADAGLHLAATELLSARGATSTLVVPIGSGQLWAWGAIPASGPGPAPAPTGPDVRVAFGTPGAGVDGFRRTHREAQRAERLRRLSGDHRDGATEYDDVVVAALLASDVVAAGEFVRRELGDLATRGEQAADLRTTLLHYLDAERSLVTVAGELHVARGTVAYRVKRAEQILGRPAGERRLALHVALLLADELGDAVLGPA</sequence>
<feature type="domain" description="RsbT co-antagonist protein RsbRD N-terminal" evidence="3">
    <location>
        <begin position="50"/>
        <end position="190"/>
    </location>
</feature>
<comment type="caution">
    <text evidence="5">The sequence shown here is derived from an EMBL/GenBank/DDBJ whole genome shotgun (WGS) entry which is preliminary data.</text>
</comment>
<evidence type="ECO:0000313" key="6">
    <source>
        <dbReference type="Proteomes" id="UP000295560"/>
    </source>
</evidence>
<gene>
    <name evidence="5" type="ORF">EV378_2693</name>
</gene>
<dbReference type="AlphaFoldDB" id="A0A4R1HWW7"/>
<dbReference type="InterPro" id="IPR025751">
    <property type="entry name" value="RsbRD_N_dom"/>
</dbReference>
<dbReference type="InterPro" id="IPR025736">
    <property type="entry name" value="PucR_C-HTH_dom"/>
</dbReference>
<dbReference type="Pfam" id="PF17853">
    <property type="entry name" value="GGDEF_2"/>
    <property type="match status" value="1"/>
</dbReference>
<dbReference type="InterPro" id="IPR051448">
    <property type="entry name" value="CdaR-like_regulators"/>
</dbReference>
<dbReference type="PANTHER" id="PTHR33744">
    <property type="entry name" value="CARBOHYDRATE DIACID REGULATOR"/>
    <property type="match status" value="1"/>
</dbReference>
<feature type="domain" description="CdaR GGDEF-like" evidence="4">
    <location>
        <begin position="202"/>
        <end position="311"/>
    </location>
</feature>
<evidence type="ECO:0000259" key="3">
    <source>
        <dbReference type="Pfam" id="PF14361"/>
    </source>
</evidence>
<protein>
    <submittedName>
        <fullName evidence="5">PucR-like helix-turn-helix protein</fullName>
    </submittedName>
</protein>
<organism evidence="5 6">
    <name type="scientific">Pseudonocardia endophytica</name>
    <dbReference type="NCBI Taxonomy" id="401976"/>
    <lineage>
        <taxon>Bacteria</taxon>
        <taxon>Bacillati</taxon>
        <taxon>Actinomycetota</taxon>
        <taxon>Actinomycetes</taxon>
        <taxon>Pseudonocardiales</taxon>
        <taxon>Pseudonocardiaceae</taxon>
        <taxon>Pseudonocardia</taxon>
    </lineage>
</organism>
<dbReference type="OrthoDB" id="3663486at2"/>
<dbReference type="PANTHER" id="PTHR33744:SF1">
    <property type="entry name" value="DNA-BINDING TRANSCRIPTIONAL ACTIVATOR ADER"/>
    <property type="match status" value="1"/>
</dbReference>
<dbReference type="InterPro" id="IPR042070">
    <property type="entry name" value="PucR_C-HTH_sf"/>
</dbReference>
<feature type="domain" description="PucR C-terminal helix-turn-helix" evidence="2">
    <location>
        <begin position="363"/>
        <end position="418"/>
    </location>
</feature>
<accession>A0A4R1HWW7</accession>
<comment type="similarity">
    <text evidence="1">Belongs to the CdaR family.</text>
</comment>
<dbReference type="Pfam" id="PF14361">
    <property type="entry name" value="RsbRD_N"/>
    <property type="match status" value="1"/>
</dbReference>
<evidence type="ECO:0000259" key="2">
    <source>
        <dbReference type="Pfam" id="PF13556"/>
    </source>
</evidence>
<dbReference type="Proteomes" id="UP000295560">
    <property type="component" value="Unassembled WGS sequence"/>
</dbReference>
<evidence type="ECO:0000313" key="5">
    <source>
        <dbReference type="EMBL" id="TCK26848.1"/>
    </source>
</evidence>
<evidence type="ECO:0000256" key="1">
    <source>
        <dbReference type="ARBA" id="ARBA00006754"/>
    </source>
</evidence>
<name>A0A4R1HWW7_PSEEN</name>
<keyword evidence="6" id="KW-1185">Reference proteome</keyword>
<reference evidence="5 6" key="1">
    <citation type="submission" date="2019-03" db="EMBL/GenBank/DDBJ databases">
        <title>Sequencing the genomes of 1000 actinobacteria strains.</title>
        <authorList>
            <person name="Klenk H.-P."/>
        </authorList>
    </citation>
    <scope>NUCLEOTIDE SEQUENCE [LARGE SCALE GENOMIC DNA]</scope>
    <source>
        <strain evidence="5 6">DSM 44969</strain>
    </source>
</reference>
<dbReference type="Gene3D" id="1.10.10.2840">
    <property type="entry name" value="PucR C-terminal helix-turn-helix domain"/>
    <property type="match status" value="1"/>
</dbReference>
<evidence type="ECO:0000259" key="4">
    <source>
        <dbReference type="Pfam" id="PF17853"/>
    </source>
</evidence>